<evidence type="ECO:0000313" key="3">
    <source>
        <dbReference type="EMBL" id="MFD2549111.1"/>
    </source>
</evidence>
<proteinExistence type="predicted"/>
<reference evidence="4" key="1">
    <citation type="journal article" date="2019" name="Int. J. Syst. Evol. Microbiol.">
        <title>The Global Catalogue of Microorganisms (GCM) 10K type strain sequencing project: providing services to taxonomists for standard genome sequencing and annotation.</title>
        <authorList>
            <consortium name="The Broad Institute Genomics Platform"/>
            <consortium name="The Broad Institute Genome Sequencing Center for Infectious Disease"/>
            <person name="Wu L."/>
            <person name="Ma J."/>
        </authorList>
    </citation>
    <scope>NUCLEOTIDE SEQUENCE [LARGE SCALE GENOMIC DNA]</scope>
    <source>
        <strain evidence="4">KCTC 42662</strain>
    </source>
</reference>
<feature type="region of interest" description="Disordered" evidence="1">
    <location>
        <begin position="24"/>
        <end position="71"/>
    </location>
</feature>
<sequence>MKSLSLLAIGLLLGTASIAQEVKSQNRSTQKATMTANNNTSKKSAEASGNTQTDIELKQTAEGVHPRNRGAEISELTKSVDGSATGKTVSDVASSLTVQPKAEQADNHGAVVSTTATAELGSDVKGTAVSAVASSVGQVQSAANTAVKNVDVATQTAVKAVPAVKAQVNTNTKVDVKPVNVRTNTKIRTAVNIK</sequence>
<comment type="caution">
    <text evidence="3">The sequence shown here is derived from an EMBL/GenBank/DDBJ whole genome shotgun (WGS) entry which is preliminary data.</text>
</comment>
<dbReference type="Proteomes" id="UP001597545">
    <property type="component" value="Unassembled WGS sequence"/>
</dbReference>
<gene>
    <name evidence="3" type="ORF">ACFSR5_15800</name>
</gene>
<name>A0ABW5KN50_9SPHI</name>
<dbReference type="RefSeq" id="WP_380905431.1">
    <property type="nucleotide sequence ID" value="NZ_JBHUEG010000012.1"/>
</dbReference>
<feature type="chain" id="PRO_5045261857" evidence="2">
    <location>
        <begin position="20"/>
        <end position="194"/>
    </location>
</feature>
<protein>
    <submittedName>
        <fullName evidence="3">Uncharacterized protein</fullName>
    </submittedName>
</protein>
<dbReference type="EMBL" id="JBHULR010000015">
    <property type="protein sequence ID" value="MFD2549111.1"/>
    <property type="molecule type" value="Genomic_DNA"/>
</dbReference>
<evidence type="ECO:0000256" key="2">
    <source>
        <dbReference type="SAM" id="SignalP"/>
    </source>
</evidence>
<evidence type="ECO:0000256" key="1">
    <source>
        <dbReference type="SAM" id="MobiDB-lite"/>
    </source>
</evidence>
<accession>A0ABW5KN50</accession>
<keyword evidence="2" id="KW-0732">Signal</keyword>
<feature type="signal peptide" evidence="2">
    <location>
        <begin position="1"/>
        <end position="19"/>
    </location>
</feature>
<feature type="compositionally biased region" description="Polar residues" evidence="1">
    <location>
        <begin position="24"/>
        <end position="54"/>
    </location>
</feature>
<keyword evidence="4" id="KW-1185">Reference proteome</keyword>
<evidence type="ECO:0000313" key="4">
    <source>
        <dbReference type="Proteomes" id="UP001597545"/>
    </source>
</evidence>
<organism evidence="3 4">
    <name type="scientific">Sphingobacterium suaedae</name>
    <dbReference type="NCBI Taxonomy" id="1686402"/>
    <lineage>
        <taxon>Bacteria</taxon>
        <taxon>Pseudomonadati</taxon>
        <taxon>Bacteroidota</taxon>
        <taxon>Sphingobacteriia</taxon>
        <taxon>Sphingobacteriales</taxon>
        <taxon>Sphingobacteriaceae</taxon>
        <taxon>Sphingobacterium</taxon>
    </lineage>
</organism>